<proteinExistence type="predicted"/>
<dbReference type="Proteomes" id="UP000198211">
    <property type="component" value="Unassembled WGS sequence"/>
</dbReference>
<sequence>MRIAVDISSTGTSGETEVVIPVVLETTVIPAIGVRVVARTRFPSSDKAEVYLRGVIDELVFKGAEISGRGTWTDRELYSIFDNKLRDTAAQWWVDMDRRQREQQRTWTNLKIALLSCYGEKLDKSAAEWRVGRRVMMPCETPADFATGLRSVVGRNRVRERVLLGQFYRCLDKTTQKLVRQEPKPQTLEDAVKKATDIDDPMDNVAIGMINIGQAYPVGS</sequence>
<reference evidence="2" key="1">
    <citation type="submission" date="2017-03" db="EMBL/GenBank/DDBJ databases">
        <title>Phytopthora megakarya and P. palmivora, two closely related causual agents of cacao black pod achieved similar genome size and gene model numbers by different mechanisms.</title>
        <authorList>
            <person name="Ali S."/>
            <person name="Shao J."/>
            <person name="Larry D.J."/>
            <person name="Kronmiller B."/>
            <person name="Shen D."/>
            <person name="Strem M.D."/>
            <person name="Melnick R.L."/>
            <person name="Guiltinan M.J."/>
            <person name="Tyler B.M."/>
            <person name="Meinhardt L.W."/>
            <person name="Bailey B.A."/>
        </authorList>
    </citation>
    <scope>NUCLEOTIDE SEQUENCE [LARGE SCALE GENOMIC DNA]</scope>
    <source>
        <strain evidence="2">zdho120</strain>
    </source>
</reference>
<evidence type="ECO:0000313" key="2">
    <source>
        <dbReference type="Proteomes" id="UP000198211"/>
    </source>
</evidence>
<evidence type="ECO:0000313" key="1">
    <source>
        <dbReference type="EMBL" id="OWZ10182.1"/>
    </source>
</evidence>
<accession>A0A225VXW1</accession>
<dbReference type="OrthoDB" id="90449at2759"/>
<gene>
    <name evidence="1" type="ORF">PHMEG_00017009</name>
</gene>
<keyword evidence="2" id="KW-1185">Reference proteome</keyword>
<evidence type="ECO:0008006" key="3">
    <source>
        <dbReference type="Google" id="ProtNLM"/>
    </source>
</evidence>
<organism evidence="1 2">
    <name type="scientific">Phytophthora megakarya</name>
    <dbReference type="NCBI Taxonomy" id="4795"/>
    <lineage>
        <taxon>Eukaryota</taxon>
        <taxon>Sar</taxon>
        <taxon>Stramenopiles</taxon>
        <taxon>Oomycota</taxon>
        <taxon>Peronosporomycetes</taxon>
        <taxon>Peronosporales</taxon>
        <taxon>Peronosporaceae</taxon>
        <taxon>Phytophthora</taxon>
    </lineage>
</organism>
<protein>
    <recommendedName>
        <fullName evidence="3">Retrotransposon gag domain-containing protein</fullName>
    </recommendedName>
</protein>
<name>A0A225VXW1_9STRA</name>
<comment type="caution">
    <text evidence="1">The sequence shown here is derived from an EMBL/GenBank/DDBJ whole genome shotgun (WGS) entry which is preliminary data.</text>
</comment>
<dbReference type="AlphaFoldDB" id="A0A225VXW1"/>
<dbReference type="EMBL" id="NBNE01002531">
    <property type="protein sequence ID" value="OWZ10182.1"/>
    <property type="molecule type" value="Genomic_DNA"/>
</dbReference>